<accession>A0A7R9LB74</accession>
<evidence type="ECO:0000313" key="1">
    <source>
        <dbReference type="EMBL" id="CAD7638428.1"/>
    </source>
</evidence>
<gene>
    <name evidence="1" type="ORF">ONB1V03_LOCUS1388</name>
</gene>
<dbReference type="AlphaFoldDB" id="A0A7R9LB74"/>
<dbReference type="Proteomes" id="UP000728032">
    <property type="component" value="Unassembled WGS sequence"/>
</dbReference>
<dbReference type="EMBL" id="OC915060">
    <property type="protein sequence ID" value="CAD7638428.1"/>
    <property type="molecule type" value="Genomic_DNA"/>
</dbReference>
<keyword evidence="2" id="KW-1185">Reference proteome</keyword>
<protein>
    <submittedName>
        <fullName evidence="1">Uncharacterized protein</fullName>
    </submittedName>
</protein>
<name>A0A7R9LB74_9ACAR</name>
<evidence type="ECO:0000313" key="2">
    <source>
        <dbReference type="Proteomes" id="UP000728032"/>
    </source>
</evidence>
<dbReference type="EMBL" id="CAJPVJ010000235">
    <property type="protein sequence ID" value="CAG2161786.1"/>
    <property type="molecule type" value="Genomic_DNA"/>
</dbReference>
<organism evidence="1">
    <name type="scientific">Oppiella nova</name>
    <dbReference type="NCBI Taxonomy" id="334625"/>
    <lineage>
        <taxon>Eukaryota</taxon>
        <taxon>Metazoa</taxon>
        <taxon>Ecdysozoa</taxon>
        <taxon>Arthropoda</taxon>
        <taxon>Chelicerata</taxon>
        <taxon>Arachnida</taxon>
        <taxon>Acari</taxon>
        <taxon>Acariformes</taxon>
        <taxon>Sarcoptiformes</taxon>
        <taxon>Oribatida</taxon>
        <taxon>Brachypylina</taxon>
        <taxon>Oppioidea</taxon>
        <taxon>Oppiidae</taxon>
        <taxon>Oppiella</taxon>
    </lineage>
</organism>
<sequence length="118" mass="13751">MYNEFFARIHTILPALHKTELSRILGKNKIITNRRLMGRKVNFKDIHEINANETYCLKCVELNHIILDHLRAIFSDHNGCGQVVGVDSLRHNRRVHYTKSLHIYHSQSFVDHCFAISG</sequence>
<reference evidence="1" key="1">
    <citation type="submission" date="2020-11" db="EMBL/GenBank/DDBJ databases">
        <authorList>
            <person name="Tran Van P."/>
        </authorList>
    </citation>
    <scope>NUCLEOTIDE SEQUENCE</scope>
</reference>
<proteinExistence type="predicted"/>